<dbReference type="Pfam" id="PF07301">
    <property type="entry name" value="DUF1453"/>
    <property type="match status" value="1"/>
</dbReference>
<feature type="transmembrane region" description="Helical" evidence="1">
    <location>
        <begin position="103"/>
        <end position="123"/>
    </location>
</feature>
<protein>
    <submittedName>
        <fullName evidence="2">DUF1453 domain-containing protein</fullName>
    </submittedName>
</protein>
<gene>
    <name evidence="2" type="ORF">HBF25_02355</name>
</gene>
<keyword evidence="3" id="KW-1185">Reference proteome</keyword>
<proteinExistence type="predicted"/>
<dbReference type="InterPro" id="IPR058247">
    <property type="entry name" value="DUF1453"/>
</dbReference>
<accession>A0A7X5ZH51</accession>
<name>A0A7X5ZH51_9GAMM</name>
<organism evidence="2 3">
    <name type="scientific">Luteibacter anthropi</name>
    <dbReference type="NCBI Taxonomy" id="564369"/>
    <lineage>
        <taxon>Bacteria</taxon>
        <taxon>Pseudomonadati</taxon>
        <taxon>Pseudomonadota</taxon>
        <taxon>Gammaproteobacteria</taxon>
        <taxon>Lysobacterales</taxon>
        <taxon>Rhodanobacteraceae</taxon>
        <taxon>Luteibacter</taxon>
    </lineage>
</organism>
<feature type="transmembrane region" description="Helical" evidence="1">
    <location>
        <begin position="149"/>
        <end position="170"/>
    </location>
</feature>
<sequence length="183" mass="19554">MLAQIATQSPASLFTPILIGGLVAFAIYRRVRGSFGRQPIRTRRMTGRVVLFGVIALLILSSGLQDIRLAEGGFAGLLVGGALGLLGLRLTRFELGTGGQDCYIPNPWIGAALTALLLGRLAWRFLVLAPMFGGAQAHPHAPAPGNSPLTMVIAGLTIGYYMAYYIGILMHHRRFKRLGQAAA</sequence>
<evidence type="ECO:0000313" key="3">
    <source>
        <dbReference type="Proteomes" id="UP000490980"/>
    </source>
</evidence>
<evidence type="ECO:0000313" key="2">
    <source>
        <dbReference type="EMBL" id="NII05225.1"/>
    </source>
</evidence>
<keyword evidence="1" id="KW-0812">Transmembrane</keyword>
<evidence type="ECO:0000256" key="1">
    <source>
        <dbReference type="SAM" id="Phobius"/>
    </source>
</evidence>
<dbReference type="Proteomes" id="UP000490980">
    <property type="component" value="Unassembled WGS sequence"/>
</dbReference>
<comment type="caution">
    <text evidence="2">The sequence shown here is derived from an EMBL/GenBank/DDBJ whole genome shotgun (WGS) entry which is preliminary data.</text>
</comment>
<feature type="transmembrane region" description="Helical" evidence="1">
    <location>
        <begin position="73"/>
        <end position="91"/>
    </location>
</feature>
<keyword evidence="1" id="KW-0472">Membrane</keyword>
<dbReference type="AlphaFoldDB" id="A0A7X5ZH51"/>
<feature type="transmembrane region" description="Helical" evidence="1">
    <location>
        <begin position="12"/>
        <end position="28"/>
    </location>
</feature>
<reference evidence="2 3" key="1">
    <citation type="submission" date="2020-03" db="EMBL/GenBank/DDBJ databases">
        <authorList>
            <person name="Lai Q."/>
        </authorList>
    </citation>
    <scope>NUCLEOTIDE SEQUENCE [LARGE SCALE GENOMIC DNA]</scope>
    <source>
        <strain evidence="2 3">CCUG 25036</strain>
    </source>
</reference>
<feature type="transmembrane region" description="Helical" evidence="1">
    <location>
        <begin position="49"/>
        <end position="67"/>
    </location>
</feature>
<keyword evidence="1" id="KW-1133">Transmembrane helix</keyword>
<dbReference type="EMBL" id="JAARLZ010000001">
    <property type="protein sequence ID" value="NII05225.1"/>
    <property type="molecule type" value="Genomic_DNA"/>
</dbReference>